<evidence type="ECO:0000256" key="3">
    <source>
        <dbReference type="ARBA" id="ARBA00022840"/>
    </source>
</evidence>
<dbReference type="PANTHER" id="PTHR43309:SF4">
    <property type="entry name" value="CARBOXYLTRANSFERASE DOMAIN-CONTAINING PROTEIN"/>
    <property type="match status" value="1"/>
</dbReference>
<evidence type="ECO:0000313" key="5">
    <source>
        <dbReference type="EMBL" id="MBB5210772.1"/>
    </source>
</evidence>
<keyword evidence="3" id="KW-0067">ATP-binding</keyword>
<dbReference type="GO" id="GO:0016787">
    <property type="term" value="F:hydrolase activity"/>
    <property type="evidence" value="ECO:0007669"/>
    <property type="project" value="UniProtKB-KW"/>
</dbReference>
<keyword evidence="1" id="KW-0547">Nucleotide-binding</keyword>
<comment type="caution">
    <text evidence="5">The sequence shown here is derived from an EMBL/GenBank/DDBJ whole genome shotgun (WGS) entry which is preliminary data.</text>
</comment>
<dbReference type="SUPFAM" id="SSF50891">
    <property type="entry name" value="Cyclophilin-like"/>
    <property type="match status" value="1"/>
</dbReference>
<accession>A0AA89T4K8</accession>
<organism evidence="5 6">
    <name type="scientific">Microbulbifer hydrolyticus</name>
    <dbReference type="NCBI Taxonomy" id="48074"/>
    <lineage>
        <taxon>Bacteria</taxon>
        <taxon>Pseudomonadati</taxon>
        <taxon>Pseudomonadota</taxon>
        <taxon>Gammaproteobacteria</taxon>
        <taxon>Cellvibrionales</taxon>
        <taxon>Microbulbiferaceae</taxon>
        <taxon>Microbulbifer</taxon>
    </lineage>
</organism>
<protein>
    <submittedName>
        <fullName evidence="5">Biotin-dependent carboxylase-like uncharacterized protein</fullName>
    </submittedName>
</protein>
<keyword evidence="2" id="KW-0378">Hydrolase</keyword>
<sequence length="326" mass="34773">MRDDTAESKAQGTVQVISPGPLAMLQDNGRTGYQHLGVGVGGVADSHAAGWANRLLGNASDAVLVEIFLGNFRVRFDYASEFSVAGAEVQWRLDGRPIANWQSHRAQPGSLLEASMASAGLRAYLAFPGGVDAPGICGSSATSVGEGLGGLLGNGSPLKQGDVLKFSPHQAAAGVIRRVPTQFCRVYGNAMRLRVVPSNQFNKFPPASVQQFFASRFQVAAESDRMGVRLQGRPLENPPGSLTSEAVSSGAIQVPASGLPIVLMQDCQTIGGYPKLGHVYRVDLDLLAQARSGVEVQFSLGDAAESRHELLLQKQFFCRYRERNYG</sequence>
<dbReference type="Pfam" id="PF02626">
    <property type="entry name" value="CT_A_B"/>
    <property type="match status" value="1"/>
</dbReference>
<dbReference type="InterPro" id="IPR029000">
    <property type="entry name" value="Cyclophilin-like_dom_sf"/>
</dbReference>
<dbReference type="Gene3D" id="2.40.100.10">
    <property type="entry name" value="Cyclophilin-like"/>
    <property type="match status" value="1"/>
</dbReference>
<evidence type="ECO:0000256" key="2">
    <source>
        <dbReference type="ARBA" id="ARBA00022801"/>
    </source>
</evidence>
<dbReference type="Proteomes" id="UP000563601">
    <property type="component" value="Unassembled WGS sequence"/>
</dbReference>
<dbReference type="EMBL" id="JACHHR010000001">
    <property type="protein sequence ID" value="MBB5210772.1"/>
    <property type="molecule type" value="Genomic_DNA"/>
</dbReference>
<dbReference type="InterPro" id="IPR052708">
    <property type="entry name" value="PxpC"/>
</dbReference>
<reference evidence="5 6" key="1">
    <citation type="submission" date="2020-08" db="EMBL/GenBank/DDBJ databases">
        <title>Genomic Encyclopedia of Type Strains, Phase IV (KMG-IV): sequencing the most valuable type-strain genomes for metagenomic binning, comparative biology and taxonomic classification.</title>
        <authorList>
            <person name="Goeker M."/>
        </authorList>
    </citation>
    <scope>NUCLEOTIDE SEQUENCE [LARGE SCALE GENOMIC DNA]</scope>
    <source>
        <strain evidence="5 6">DSM 11525</strain>
    </source>
</reference>
<dbReference type="SMART" id="SM00797">
    <property type="entry name" value="AHS2"/>
    <property type="match status" value="1"/>
</dbReference>
<evidence type="ECO:0000256" key="1">
    <source>
        <dbReference type="ARBA" id="ARBA00022741"/>
    </source>
</evidence>
<proteinExistence type="predicted"/>
<evidence type="ECO:0000313" key="6">
    <source>
        <dbReference type="Proteomes" id="UP000563601"/>
    </source>
</evidence>
<dbReference type="NCBIfam" id="TIGR00724">
    <property type="entry name" value="urea_amlyse_rel"/>
    <property type="match status" value="1"/>
</dbReference>
<feature type="domain" description="Carboxyltransferase" evidence="4">
    <location>
        <begin position="35"/>
        <end position="317"/>
    </location>
</feature>
<dbReference type="InterPro" id="IPR003778">
    <property type="entry name" value="CT_A_B"/>
</dbReference>
<dbReference type="PANTHER" id="PTHR43309">
    <property type="entry name" value="5-OXOPROLINASE SUBUNIT C"/>
    <property type="match status" value="1"/>
</dbReference>
<evidence type="ECO:0000259" key="4">
    <source>
        <dbReference type="SMART" id="SM00797"/>
    </source>
</evidence>
<dbReference type="GO" id="GO:0005524">
    <property type="term" value="F:ATP binding"/>
    <property type="evidence" value="ECO:0007669"/>
    <property type="project" value="UniProtKB-KW"/>
</dbReference>
<name>A0AA89T4K8_9GAMM</name>
<dbReference type="RefSeq" id="WP_183946562.1">
    <property type="nucleotide sequence ID" value="NZ_CP047491.1"/>
</dbReference>
<dbReference type="AlphaFoldDB" id="A0AA89T4K8"/>
<gene>
    <name evidence="5" type="ORF">HNQ53_000960</name>
</gene>